<keyword evidence="2" id="KW-0479">Metal-binding</keyword>
<keyword evidence="3" id="KW-0862">Zinc</keyword>
<dbReference type="PANTHER" id="PTHR33337">
    <property type="entry name" value="GFA DOMAIN-CONTAINING PROTEIN"/>
    <property type="match status" value="1"/>
</dbReference>
<dbReference type="OrthoDB" id="7765631at2"/>
<sequence>MEYVGSCLCSAVRYKIEGDIGEILQCHCQRCRKTTGSAFAVVAPVHRAQFKFLQGESCIKKFQSTAITQRWFCSECGSPIVSLREDMPEYFRLRVGTLDTILSQRPAKHIFVASKAEWECIYDDLPQYAERPE</sequence>
<dbReference type="RefSeq" id="WP_070069765.1">
    <property type="nucleotide sequence ID" value="NZ_MKKK01000021.1"/>
</dbReference>
<dbReference type="GO" id="GO:0046872">
    <property type="term" value="F:metal ion binding"/>
    <property type="evidence" value="ECO:0007669"/>
    <property type="project" value="UniProtKB-KW"/>
</dbReference>
<dbReference type="AlphaFoldDB" id="A0A1E7RAA5"/>
<protein>
    <submittedName>
        <fullName evidence="6">Aldehyde-activating protein</fullName>
    </submittedName>
</protein>
<evidence type="ECO:0000256" key="2">
    <source>
        <dbReference type="ARBA" id="ARBA00022723"/>
    </source>
</evidence>
<dbReference type="InterPro" id="IPR006913">
    <property type="entry name" value="CENP-V/GFA"/>
</dbReference>
<dbReference type="PANTHER" id="PTHR33337:SF40">
    <property type="entry name" value="CENP-V_GFA DOMAIN-CONTAINING PROTEIN-RELATED"/>
    <property type="match status" value="1"/>
</dbReference>
<dbReference type="InterPro" id="IPR011057">
    <property type="entry name" value="Mss4-like_sf"/>
</dbReference>
<gene>
    <name evidence="6" type="ORF">BJI46_12355</name>
</gene>
<dbReference type="EMBL" id="MKKK01000021">
    <property type="protein sequence ID" value="OEY96163.1"/>
    <property type="molecule type" value="Genomic_DNA"/>
</dbReference>
<dbReference type="STRING" id="1262585.BJI46_12355"/>
<evidence type="ECO:0000256" key="4">
    <source>
        <dbReference type="ARBA" id="ARBA00023239"/>
    </source>
</evidence>
<organism evidence="6 7">
    <name type="scientific">Acinetobacter qingfengensis</name>
    <dbReference type="NCBI Taxonomy" id="1262585"/>
    <lineage>
        <taxon>Bacteria</taxon>
        <taxon>Pseudomonadati</taxon>
        <taxon>Pseudomonadota</taxon>
        <taxon>Gammaproteobacteria</taxon>
        <taxon>Moraxellales</taxon>
        <taxon>Moraxellaceae</taxon>
        <taxon>Acinetobacter</taxon>
    </lineage>
</organism>
<reference evidence="6 7" key="1">
    <citation type="submission" date="2016-09" db="EMBL/GenBank/DDBJ databases">
        <authorList>
            <person name="Capua I."/>
            <person name="De Benedictis P."/>
            <person name="Joannis T."/>
            <person name="Lombin L.H."/>
            <person name="Cattoli G."/>
        </authorList>
    </citation>
    <scope>NUCLEOTIDE SEQUENCE [LARGE SCALE GENOMIC DNA]</scope>
    <source>
        <strain evidence="6 7">ANC 4671</strain>
    </source>
</reference>
<dbReference type="SUPFAM" id="SSF51316">
    <property type="entry name" value="Mss4-like"/>
    <property type="match status" value="1"/>
</dbReference>
<comment type="similarity">
    <text evidence="1">Belongs to the Gfa family.</text>
</comment>
<proteinExistence type="inferred from homology"/>
<evidence type="ECO:0000256" key="1">
    <source>
        <dbReference type="ARBA" id="ARBA00005495"/>
    </source>
</evidence>
<comment type="caution">
    <text evidence="6">The sequence shown here is derived from an EMBL/GenBank/DDBJ whole genome shotgun (WGS) entry which is preliminary data.</text>
</comment>
<dbReference type="PROSITE" id="PS51891">
    <property type="entry name" value="CENP_V_GFA"/>
    <property type="match status" value="1"/>
</dbReference>
<feature type="domain" description="CENP-V/GFA" evidence="5">
    <location>
        <begin position="3"/>
        <end position="119"/>
    </location>
</feature>
<accession>A0A1E7RAA5</accession>
<dbReference type="Gene3D" id="3.90.1590.10">
    <property type="entry name" value="glutathione-dependent formaldehyde- activating enzyme (gfa)"/>
    <property type="match status" value="1"/>
</dbReference>
<dbReference type="Proteomes" id="UP000185895">
    <property type="component" value="Unassembled WGS sequence"/>
</dbReference>
<keyword evidence="7" id="KW-1185">Reference proteome</keyword>
<dbReference type="Pfam" id="PF04828">
    <property type="entry name" value="GFA"/>
    <property type="match status" value="1"/>
</dbReference>
<keyword evidence="4" id="KW-0456">Lyase</keyword>
<evidence type="ECO:0000259" key="5">
    <source>
        <dbReference type="PROSITE" id="PS51891"/>
    </source>
</evidence>
<name>A0A1E7RAA5_9GAMM</name>
<evidence type="ECO:0000256" key="3">
    <source>
        <dbReference type="ARBA" id="ARBA00022833"/>
    </source>
</evidence>
<evidence type="ECO:0000313" key="6">
    <source>
        <dbReference type="EMBL" id="OEY96163.1"/>
    </source>
</evidence>
<dbReference type="GO" id="GO:0016846">
    <property type="term" value="F:carbon-sulfur lyase activity"/>
    <property type="evidence" value="ECO:0007669"/>
    <property type="project" value="InterPro"/>
</dbReference>
<evidence type="ECO:0000313" key="7">
    <source>
        <dbReference type="Proteomes" id="UP000185895"/>
    </source>
</evidence>